<dbReference type="Proteomes" id="UP001595847">
    <property type="component" value="Unassembled WGS sequence"/>
</dbReference>
<sequence>ETKFFPSTPKWNAADQDGKILPGAVLEIVRGGDPDEVLAQANEELTGILNEPVE</sequence>
<organism evidence="1 2">
    <name type="scientific">Nocardiopsis sediminis</name>
    <dbReference type="NCBI Taxonomy" id="1778267"/>
    <lineage>
        <taxon>Bacteria</taxon>
        <taxon>Bacillati</taxon>
        <taxon>Actinomycetota</taxon>
        <taxon>Actinomycetes</taxon>
        <taxon>Streptosporangiales</taxon>
        <taxon>Nocardiopsidaceae</taxon>
        <taxon>Nocardiopsis</taxon>
    </lineage>
</organism>
<gene>
    <name evidence="1" type="ORF">ACFOVU_05890</name>
</gene>
<name>A0ABV8FJ92_9ACTN</name>
<feature type="non-terminal residue" evidence="1">
    <location>
        <position position="1"/>
    </location>
</feature>
<evidence type="ECO:0000313" key="2">
    <source>
        <dbReference type="Proteomes" id="UP001595847"/>
    </source>
</evidence>
<dbReference type="EMBL" id="JBHSBH010000004">
    <property type="protein sequence ID" value="MFC3995434.1"/>
    <property type="molecule type" value="Genomic_DNA"/>
</dbReference>
<evidence type="ECO:0000313" key="1">
    <source>
        <dbReference type="EMBL" id="MFC3995434.1"/>
    </source>
</evidence>
<protein>
    <submittedName>
        <fullName evidence="1">ABC transporter substrate-binding protein</fullName>
    </submittedName>
</protein>
<comment type="caution">
    <text evidence="1">The sequence shown here is derived from an EMBL/GenBank/DDBJ whole genome shotgun (WGS) entry which is preliminary data.</text>
</comment>
<reference evidence="2" key="1">
    <citation type="journal article" date="2019" name="Int. J. Syst. Evol. Microbiol.">
        <title>The Global Catalogue of Microorganisms (GCM) 10K type strain sequencing project: providing services to taxonomists for standard genome sequencing and annotation.</title>
        <authorList>
            <consortium name="The Broad Institute Genomics Platform"/>
            <consortium name="The Broad Institute Genome Sequencing Center for Infectious Disease"/>
            <person name="Wu L."/>
            <person name="Ma J."/>
        </authorList>
    </citation>
    <scope>NUCLEOTIDE SEQUENCE [LARGE SCALE GENOMIC DNA]</scope>
    <source>
        <strain evidence="2">TBRC 1826</strain>
    </source>
</reference>
<accession>A0ABV8FJ92</accession>
<proteinExistence type="predicted"/>
<keyword evidence="2" id="KW-1185">Reference proteome</keyword>